<dbReference type="EMBL" id="CAJVPY010017496">
    <property type="protein sequence ID" value="CAG8762236.1"/>
    <property type="molecule type" value="Genomic_DNA"/>
</dbReference>
<keyword evidence="2" id="KW-1185">Reference proteome</keyword>
<evidence type="ECO:0000313" key="2">
    <source>
        <dbReference type="Proteomes" id="UP000789405"/>
    </source>
</evidence>
<feature type="non-terminal residue" evidence="1">
    <location>
        <position position="135"/>
    </location>
</feature>
<organism evidence="1 2">
    <name type="scientific">Dentiscutata erythropus</name>
    <dbReference type="NCBI Taxonomy" id="1348616"/>
    <lineage>
        <taxon>Eukaryota</taxon>
        <taxon>Fungi</taxon>
        <taxon>Fungi incertae sedis</taxon>
        <taxon>Mucoromycota</taxon>
        <taxon>Glomeromycotina</taxon>
        <taxon>Glomeromycetes</taxon>
        <taxon>Diversisporales</taxon>
        <taxon>Gigasporaceae</taxon>
        <taxon>Dentiscutata</taxon>
    </lineage>
</organism>
<reference evidence="1" key="1">
    <citation type="submission" date="2021-06" db="EMBL/GenBank/DDBJ databases">
        <authorList>
            <person name="Kallberg Y."/>
            <person name="Tangrot J."/>
            <person name="Rosling A."/>
        </authorList>
    </citation>
    <scope>NUCLEOTIDE SEQUENCE</scope>
    <source>
        <strain evidence="1">MA453B</strain>
    </source>
</reference>
<dbReference type="AlphaFoldDB" id="A0A9N9J4P4"/>
<protein>
    <submittedName>
        <fullName evidence="1">1036_t:CDS:1</fullName>
    </submittedName>
</protein>
<proteinExistence type="predicted"/>
<evidence type="ECO:0000313" key="1">
    <source>
        <dbReference type="EMBL" id="CAG8762236.1"/>
    </source>
</evidence>
<sequence length="135" mass="15555">NEVSDNMIKNCWNSIGILSDITNSNESEPDQFFMDTDDDNYETIDFTNDGTFDPESAATDSEEDEVPLAPPVNLSVAINALQLLIQFQEQRKSDDGFKSEELNMLYKKLYHFEKLKKSKPIFFTILIMALKIYLR</sequence>
<comment type="caution">
    <text evidence="1">The sequence shown here is derived from an EMBL/GenBank/DDBJ whole genome shotgun (WGS) entry which is preliminary data.</text>
</comment>
<accession>A0A9N9J4P4</accession>
<name>A0A9N9J4P4_9GLOM</name>
<dbReference type="Proteomes" id="UP000789405">
    <property type="component" value="Unassembled WGS sequence"/>
</dbReference>
<gene>
    <name evidence="1" type="ORF">DERYTH_LOCUS17925</name>
</gene>